<dbReference type="GO" id="GO:0015627">
    <property type="term" value="C:type II protein secretion system complex"/>
    <property type="evidence" value="ECO:0007669"/>
    <property type="project" value="InterPro"/>
</dbReference>
<dbReference type="Pfam" id="PF07963">
    <property type="entry name" value="N_methyl"/>
    <property type="match status" value="1"/>
</dbReference>
<dbReference type="NCBIfam" id="TIGR02532">
    <property type="entry name" value="IV_pilin_GFxxxE"/>
    <property type="match status" value="1"/>
</dbReference>
<comment type="caution">
    <text evidence="13">The sequence shown here is derived from an EMBL/GenBank/DDBJ whole genome shotgun (WGS) entry which is preliminary data.</text>
</comment>
<reference evidence="13" key="1">
    <citation type="submission" date="2020-04" db="EMBL/GenBank/DDBJ databases">
        <title>Deep metagenomics examines the oral microbiome during advanced dental caries in children, revealing novel taxa and co-occurrences with host molecules.</title>
        <authorList>
            <person name="Baker J.L."/>
            <person name="Morton J.T."/>
            <person name="Dinis M."/>
            <person name="Alvarez R."/>
            <person name="Tran N.C."/>
            <person name="Knight R."/>
            <person name="Edlund A."/>
        </authorList>
    </citation>
    <scope>NUCLEOTIDE SEQUENCE</scope>
    <source>
        <strain evidence="13">JCVI_32_bin.24</strain>
    </source>
</reference>
<keyword evidence="3" id="KW-1003">Cell membrane</keyword>
<comment type="subcellular location">
    <subcellularLocation>
        <location evidence="1">Cell inner membrane</location>
        <topology evidence="1">Single-pass membrane protein</topology>
    </subcellularLocation>
</comment>
<proteinExistence type="inferred from homology"/>
<sequence length="186" mass="19548">MARNTYSLESGVTLVELMITLTVLAVLLAVAVPSFNALTASSRLSASTNELLAAMAQSRSEALRRGQRVVLCIQDPNNPGQCTNAGNWEQGWMAFVDLDRDGALDAGEDVVLTTPQQAAGLSIPAQNAQRTAVYLPSGRVLNPRTILVCSTSAALSDNDRARQIALNAAGQTILTQPNVTSACPAP</sequence>
<dbReference type="PROSITE" id="PS00409">
    <property type="entry name" value="PROKAR_NTER_METHYL"/>
    <property type="match status" value="1"/>
</dbReference>
<dbReference type="Gene3D" id="3.55.40.10">
    <property type="entry name" value="minor pseudopilin epsh domain"/>
    <property type="match status" value="1"/>
</dbReference>
<dbReference type="InterPro" id="IPR022346">
    <property type="entry name" value="T2SS_GspH"/>
</dbReference>
<evidence type="ECO:0000256" key="6">
    <source>
        <dbReference type="ARBA" id="ARBA00022692"/>
    </source>
</evidence>
<evidence type="ECO:0000313" key="13">
    <source>
        <dbReference type="EMBL" id="MBF1165043.1"/>
    </source>
</evidence>
<dbReference type="SUPFAM" id="SSF54523">
    <property type="entry name" value="Pili subunits"/>
    <property type="match status" value="1"/>
</dbReference>
<protein>
    <recommendedName>
        <fullName evidence="2">Type II secretion system protein H</fullName>
    </recommendedName>
    <alternativeName>
        <fullName evidence="10">General secretion pathway protein H</fullName>
    </alternativeName>
</protein>
<organism evidence="13 14">
    <name type="scientific">Dechloromonas agitata</name>
    <dbReference type="NCBI Taxonomy" id="73030"/>
    <lineage>
        <taxon>Bacteria</taxon>
        <taxon>Pseudomonadati</taxon>
        <taxon>Pseudomonadota</taxon>
        <taxon>Betaproteobacteria</taxon>
        <taxon>Rhodocyclales</taxon>
        <taxon>Azonexaceae</taxon>
        <taxon>Dechloromonas</taxon>
    </lineage>
</organism>
<dbReference type="AlphaFoldDB" id="A0A930BW11"/>
<evidence type="ECO:0000256" key="2">
    <source>
        <dbReference type="ARBA" id="ARBA00021549"/>
    </source>
</evidence>
<evidence type="ECO:0000256" key="4">
    <source>
        <dbReference type="ARBA" id="ARBA00022481"/>
    </source>
</evidence>
<accession>A0A930BW11</accession>
<evidence type="ECO:0000259" key="12">
    <source>
        <dbReference type="Pfam" id="PF12019"/>
    </source>
</evidence>
<keyword evidence="5" id="KW-0997">Cell inner membrane</keyword>
<gene>
    <name evidence="13" type="ORF">HXL68_08375</name>
</gene>
<evidence type="ECO:0000256" key="10">
    <source>
        <dbReference type="ARBA" id="ARBA00030775"/>
    </source>
</evidence>
<evidence type="ECO:0000256" key="1">
    <source>
        <dbReference type="ARBA" id="ARBA00004377"/>
    </source>
</evidence>
<dbReference type="Pfam" id="PF12019">
    <property type="entry name" value="GspH"/>
    <property type="match status" value="1"/>
</dbReference>
<evidence type="ECO:0000256" key="5">
    <source>
        <dbReference type="ARBA" id="ARBA00022519"/>
    </source>
</evidence>
<evidence type="ECO:0000313" key="14">
    <source>
        <dbReference type="Proteomes" id="UP000718593"/>
    </source>
</evidence>
<keyword evidence="6 11" id="KW-0812">Transmembrane</keyword>
<comment type="similarity">
    <text evidence="9">Belongs to the GSP H family.</text>
</comment>
<keyword evidence="8 11" id="KW-0472">Membrane</keyword>
<evidence type="ECO:0000256" key="7">
    <source>
        <dbReference type="ARBA" id="ARBA00022989"/>
    </source>
</evidence>
<evidence type="ECO:0000256" key="11">
    <source>
        <dbReference type="SAM" id="Phobius"/>
    </source>
</evidence>
<keyword evidence="4" id="KW-0488">Methylation</keyword>
<feature type="domain" description="General secretion pathway GspH" evidence="12">
    <location>
        <begin position="48"/>
        <end position="170"/>
    </location>
</feature>
<dbReference type="GO" id="GO:0005886">
    <property type="term" value="C:plasma membrane"/>
    <property type="evidence" value="ECO:0007669"/>
    <property type="project" value="UniProtKB-SubCell"/>
</dbReference>
<dbReference type="InterPro" id="IPR012902">
    <property type="entry name" value="N_methyl_site"/>
</dbReference>
<dbReference type="Proteomes" id="UP000718593">
    <property type="component" value="Unassembled WGS sequence"/>
</dbReference>
<name>A0A930BW11_9RHOO</name>
<dbReference type="EMBL" id="JABZMI010000143">
    <property type="protein sequence ID" value="MBF1165043.1"/>
    <property type="molecule type" value="Genomic_DNA"/>
</dbReference>
<keyword evidence="7 11" id="KW-1133">Transmembrane helix</keyword>
<dbReference type="GO" id="GO:0015628">
    <property type="term" value="P:protein secretion by the type II secretion system"/>
    <property type="evidence" value="ECO:0007669"/>
    <property type="project" value="InterPro"/>
</dbReference>
<evidence type="ECO:0000256" key="8">
    <source>
        <dbReference type="ARBA" id="ARBA00023136"/>
    </source>
</evidence>
<evidence type="ECO:0000256" key="9">
    <source>
        <dbReference type="ARBA" id="ARBA00025772"/>
    </source>
</evidence>
<feature type="transmembrane region" description="Helical" evidence="11">
    <location>
        <begin position="12"/>
        <end position="35"/>
    </location>
</feature>
<dbReference type="InterPro" id="IPR045584">
    <property type="entry name" value="Pilin-like"/>
</dbReference>
<evidence type="ECO:0000256" key="3">
    <source>
        <dbReference type="ARBA" id="ARBA00022475"/>
    </source>
</evidence>